<comment type="caution">
    <text evidence="12">The sequence shown here is derived from an EMBL/GenBank/DDBJ whole genome shotgun (WGS) entry which is preliminary data.</text>
</comment>
<name>A0A4S4ED90_CAMSN</name>
<evidence type="ECO:0000256" key="6">
    <source>
        <dbReference type="ARBA" id="ARBA00022801"/>
    </source>
</evidence>
<dbReference type="GO" id="GO:0005576">
    <property type="term" value="C:extracellular region"/>
    <property type="evidence" value="ECO:0007669"/>
    <property type="project" value="UniProtKB-SubCell"/>
</dbReference>
<keyword evidence="6" id="KW-0378">Hydrolase</keyword>
<keyword evidence="8" id="KW-0067">ATP-binding</keyword>
<dbReference type="AlphaFoldDB" id="A0A4S4ED90"/>
<dbReference type="Proteomes" id="UP000306102">
    <property type="component" value="Unassembled WGS sequence"/>
</dbReference>
<dbReference type="InterPro" id="IPR006946">
    <property type="entry name" value="DGR2-like_dom"/>
</dbReference>
<dbReference type="PROSITE" id="PS51195">
    <property type="entry name" value="Q_MOTIF"/>
    <property type="match status" value="1"/>
</dbReference>
<organism evidence="12 13">
    <name type="scientific">Camellia sinensis var. sinensis</name>
    <name type="common">China tea</name>
    <dbReference type="NCBI Taxonomy" id="542762"/>
    <lineage>
        <taxon>Eukaryota</taxon>
        <taxon>Viridiplantae</taxon>
        <taxon>Streptophyta</taxon>
        <taxon>Embryophyta</taxon>
        <taxon>Tracheophyta</taxon>
        <taxon>Spermatophyta</taxon>
        <taxon>Magnoliopsida</taxon>
        <taxon>eudicotyledons</taxon>
        <taxon>Gunneridae</taxon>
        <taxon>Pentapetalae</taxon>
        <taxon>asterids</taxon>
        <taxon>Ericales</taxon>
        <taxon>Theaceae</taxon>
        <taxon>Camellia</taxon>
    </lineage>
</organism>
<feature type="short sequence motif" description="Q motif" evidence="10">
    <location>
        <begin position="537"/>
        <end position="565"/>
    </location>
</feature>
<dbReference type="GO" id="GO:0003724">
    <property type="term" value="F:RNA helicase activity"/>
    <property type="evidence" value="ECO:0007669"/>
    <property type="project" value="InterPro"/>
</dbReference>
<evidence type="ECO:0000256" key="10">
    <source>
        <dbReference type="PROSITE-ProRule" id="PRU00552"/>
    </source>
</evidence>
<evidence type="ECO:0000256" key="2">
    <source>
        <dbReference type="ARBA" id="ARBA00004613"/>
    </source>
</evidence>
<dbReference type="InterPro" id="IPR036345">
    <property type="entry name" value="ExoRNase_PH_dom2_sf"/>
</dbReference>
<dbReference type="SUPFAM" id="SSF52540">
    <property type="entry name" value="P-loop containing nucleoside triphosphate hydrolases"/>
    <property type="match status" value="1"/>
</dbReference>
<evidence type="ECO:0000256" key="3">
    <source>
        <dbReference type="ARBA" id="ARBA00022525"/>
    </source>
</evidence>
<dbReference type="Gene3D" id="3.40.50.300">
    <property type="entry name" value="P-loop containing nucleotide triphosphate hydrolases"/>
    <property type="match status" value="1"/>
</dbReference>
<dbReference type="SUPFAM" id="SSF55666">
    <property type="entry name" value="Ribonuclease PH domain 2-like"/>
    <property type="match status" value="1"/>
</dbReference>
<evidence type="ECO:0000313" key="13">
    <source>
        <dbReference type="Proteomes" id="UP000306102"/>
    </source>
</evidence>
<keyword evidence="5" id="KW-0547">Nucleotide-binding</keyword>
<dbReference type="InterPro" id="IPR052437">
    <property type="entry name" value="Pectin_Meth_Modulator"/>
</dbReference>
<dbReference type="PANTHER" id="PTHR31265">
    <property type="entry name" value="OS02G0527500 PROTEIN-RELATED"/>
    <property type="match status" value="1"/>
</dbReference>
<evidence type="ECO:0000256" key="8">
    <source>
        <dbReference type="ARBA" id="ARBA00022840"/>
    </source>
</evidence>
<dbReference type="Pfam" id="PF04862">
    <property type="entry name" value="DUF642"/>
    <property type="match status" value="1"/>
</dbReference>
<evidence type="ECO:0000259" key="11">
    <source>
        <dbReference type="PROSITE" id="PS51195"/>
    </source>
</evidence>
<dbReference type="Pfam" id="PF01138">
    <property type="entry name" value="RNase_PH"/>
    <property type="match status" value="1"/>
</dbReference>
<keyword evidence="7" id="KW-0347">Helicase</keyword>
<dbReference type="Gene3D" id="3.30.230.70">
    <property type="entry name" value="GHMP Kinase, N-terminal domain"/>
    <property type="match status" value="1"/>
</dbReference>
<dbReference type="InterPro" id="IPR020568">
    <property type="entry name" value="Ribosomal_Su5_D2-typ_SF"/>
</dbReference>
<gene>
    <name evidence="12" type="ORF">TEA_021866</name>
</gene>
<proteinExistence type="predicted"/>
<reference evidence="12 13" key="1">
    <citation type="journal article" date="2018" name="Proc. Natl. Acad. Sci. U.S.A.">
        <title>Draft genome sequence of Camellia sinensis var. sinensis provides insights into the evolution of the tea genome and tea quality.</title>
        <authorList>
            <person name="Wei C."/>
            <person name="Yang H."/>
            <person name="Wang S."/>
            <person name="Zhao J."/>
            <person name="Liu C."/>
            <person name="Gao L."/>
            <person name="Xia E."/>
            <person name="Lu Y."/>
            <person name="Tai Y."/>
            <person name="She G."/>
            <person name="Sun J."/>
            <person name="Cao H."/>
            <person name="Tong W."/>
            <person name="Gao Q."/>
            <person name="Li Y."/>
            <person name="Deng W."/>
            <person name="Jiang X."/>
            <person name="Wang W."/>
            <person name="Chen Q."/>
            <person name="Zhang S."/>
            <person name="Li H."/>
            <person name="Wu J."/>
            <person name="Wang P."/>
            <person name="Li P."/>
            <person name="Shi C."/>
            <person name="Zheng F."/>
            <person name="Jian J."/>
            <person name="Huang B."/>
            <person name="Shan D."/>
            <person name="Shi M."/>
            <person name="Fang C."/>
            <person name="Yue Y."/>
            <person name="Li F."/>
            <person name="Li D."/>
            <person name="Wei S."/>
            <person name="Han B."/>
            <person name="Jiang C."/>
            <person name="Yin Y."/>
            <person name="Xia T."/>
            <person name="Zhang Z."/>
            <person name="Bennetzen J.L."/>
            <person name="Zhao S."/>
            <person name="Wan X."/>
        </authorList>
    </citation>
    <scope>NUCLEOTIDE SEQUENCE [LARGE SCALE GENOMIC DNA]</scope>
    <source>
        <strain evidence="13">cv. Shuchazao</strain>
        <tissue evidence="12">Leaf</tissue>
    </source>
</reference>
<evidence type="ECO:0000313" key="12">
    <source>
        <dbReference type="EMBL" id="THG14281.1"/>
    </source>
</evidence>
<feature type="domain" description="DEAD-box RNA helicase Q" evidence="11">
    <location>
        <begin position="537"/>
        <end position="565"/>
    </location>
</feature>
<comment type="subcellular location">
    <subcellularLocation>
        <location evidence="1">Cell envelope</location>
    </subcellularLocation>
    <subcellularLocation>
        <location evidence="2">Secreted</location>
    </subcellularLocation>
</comment>
<dbReference type="InterPro" id="IPR014014">
    <property type="entry name" value="RNA_helicase_DEAD_Q_motif"/>
</dbReference>
<dbReference type="GO" id="GO:0016787">
    <property type="term" value="F:hydrolase activity"/>
    <property type="evidence" value="ECO:0007669"/>
    <property type="project" value="UniProtKB-KW"/>
</dbReference>
<dbReference type="EMBL" id="SDRB02005473">
    <property type="protein sequence ID" value="THG14281.1"/>
    <property type="molecule type" value="Genomic_DNA"/>
</dbReference>
<protein>
    <recommendedName>
        <fullName evidence="11">DEAD-box RNA helicase Q domain-containing protein</fullName>
    </recommendedName>
</protein>
<sequence length="588" mass="64789">MSSVNASGDLSSEMEVDAFRCLFPLHFHGRHLLESIRPDARKLGKARDTTLALGAVASTDGSALAKIVIDFHMPPICSPIVRPSRPTDVALVISKQFSDIILRHVLSCRNRATSSGMINFKELSLVSGKAAWMAYLDIYCLDADGALFDAALLAVVAAFSRLQIPVVSRNDDGRVVVVSEEDGGKLKNESVNKGKRKLKLSSVPFSLTCILHKNYILADPTTEEKSIVETHVTVDCTALTRQRVKELHKVLNEAISEVEGLLANGDFEIPPKPSNLNKTMIKGKHSLPNWEINGLVEYMSGRPQPCGFYFAIPHGAHAVRLGNKASISQNVTVYTIGAIYSLTFGATRTCALDEVLRVSASGLSADLPIQTLYSSDGGDTYGWAFMASSKVVKEMKEEDDYKEYIPVAKRRAMEAQKILQRKGKSSAFEDETEKSKLAEAKPSLLVKATQLKRDQPEISPTEQIVQQEKEMIEHLSDQKKTLMSVRELAKGITYKEPLLTGWKPPLRIRRMSTKDCDSIQKQWHIIVDGEDIPPPIKNLKEMRFPEPILSNLKAKGIVQPTPIQVQGLPVILSGRDMIGIAFTGSGKT</sequence>
<evidence type="ECO:0000256" key="9">
    <source>
        <dbReference type="ARBA" id="ARBA00023180"/>
    </source>
</evidence>
<dbReference type="STRING" id="542762.A0A4S4ED90"/>
<dbReference type="SUPFAM" id="SSF54211">
    <property type="entry name" value="Ribosomal protein S5 domain 2-like"/>
    <property type="match status" value="1"/>
</dbReference>
<evidence type="ECO:0000256" key="7">
    <source>
        <dbReference type="ARBA" id="ARBA00022806"/>
    </source>
</evidence>
<keyword evidence="4" id="KW-0732">Signal</keyword>
<evidence type="ECO:0000256" key="4">
    <source>
        <dbReference type="ARBA" id="ARBA00022729"/>
    </source>
</evidence>
<dbReference type="InterPro" id="IPR027408">
    <property type="entry name" value="PNPase/RNase_PH_dom_sf"/>
</dbReference>
<keyword evidence="9" id="KW-0325">Glycoprotein</keyword>
<keyword evidence="3" id="KW-0964">Secreted</keyword>
<dbReference type="PANTHER" id="PTHR31265:SF22">
    <property type="entry name" value="DUF642 DOMAIN-CONTAINING PROTEIN"/>
    <property type="match status" value="1"/>
</dbReference>
<dbReference type="GO" id="GO:0005524">
    <property type="term" value="F:ATP binding"/>
    <property type="evidence" value="ECO:0007669"/>
    <property type="project" value="UniProtKB-KW"/>
</dbReference>
<dbReference type="InterPro" id="IPR027417">
    <property type="entry name" value="P-loop_NTPase"/>
</dbReference>
<keyword evidence="13" id="KW-1185">Reference proteome</keyword>
<dbReference type="InterPro" id="IPR001247">
    <property type="entry name" value="ExoRNase_PH_dom1"/>
</dbReference>
<evidence type="ECO:0000256" key="5">
    <source>
        <dbReference type="ARBA" id="ARBA00022741"/>
    </source>
</evidence>
<evidence type="ECO:0000256" key="1">
    <source>
        <dbReference type="ARBA" id="ARBA00004196"/>
    </source>
</evidence>
<accession>A0A4S4ED90</accession>